<dbReference type="PANTHER" id="PTHR45348">
    <property type="entry name" value="HYPOTHETICAL OXIDOREDUCTASE (EUROFUNG)"/>
    <property type="match status" value="1"/>
</dbReference>
<dbReference type="CDD" id="cd08249">
    <property type="entry name" value="enoyl_reductase_like"/>
    <property type="match status" value="1"/>
</dbReference>
<comment type="caution">
    <text evidence="2">The sequence shown here is derived from an EMBL/GenBank/DDBJ whole genome shotgun (WGS) entry which is preliminary data.</text>
</comment>
<dbReference type="Pfam" id="PF08240">
    <property type="entry name" value="ADH_N"/>
    <property type="match status" value="1"/>
</dbReference>
<dbReference type="SMART" id="SM00829">
    <property type="entry name" value="PKS_ER"/>
    <property type="match status" value="1"/>
</dbReference>
<proteinExistence type="predicted"/>
<dbReference type="PANTHER" id="PTHR45348:SF2">
    <property type="entry name" value="ZINC-TYPE ALCOHOL DEHYDROGENASE-LIKE PROTEIN C2E1P3.01"/>
    <property type="match status" value="1"/>
</dbReference>
<dbReference type="OrthoDB" id="9992527at2759"/>
<dbReference type="AlphaFoldDB" id="A0A8J5UX44"/>
<gene>
    <name evidence="2" type="ORF">J8A68_003017</name>
</gene>
<organism evidence="2 3">
    <name type="scientific">[Candida] subhashii</name>
    <dbReference type="NCBI Taxonomy" id="561895"/>
    <lineage>
        <taxon>Eukaryota</taxon>
        <taxon>Fungi</taxon>
        <taxon>Dikarya</taxon>
        <taxon>Ascomycota</taxon>
        <taxon>Saccharomycotina</taxon>
        <taxon>Pichiomycetes</taxon>
        <taxon>Debaryomycetaceae</taxon>
        <taxon>Spathaspora</taxon>
    </lineage>
</organism>
<dbReference type="InterPro" id="IPR013149">
    <property type="entry name" value="ADH-like_C"/>
</dbReference>
<dbReference type="Proteomes" id="UP000694255">
    <property type="component" value="Unassembled WGS sequence"/>
</dbReference>
<dbReference type="EMBL" id="JAGSYN010000137">
    <property type="protein sequence ID" value="KAG7663470.1"/>
    <property type="molecule type" value="Genomic_DNA"/>
</dbReference>
<dbReference type="GeneID" id="73469818"/>
<evidence type="ECO:0000259" key="1">
    <source>
        <dbReference type="SMART" id="SM00829"/>
    </source>
</evidence>
<dbReference type="Pfam" id="PF00107">
    <property type="entry name" value="ADH_zinc_N"/>
    <property type="match status" value="1"/>
</dbReference>
<feature type="domain" description="Enoyl reductase (ER)" evidence="1">
    <location>
        <begin position="16"/>
        <end position="360"/>
    </location>
</feature>
<dbReference type="RefSeq" id="XP_049263702.1">
    <property type="nucleotide sequence ID" value="XM_049406828.1"/>
</dbReference>
<dbReference type="InterPro" id="IPR020843">
    <property type="entry name" value="ER"/>
</dbReference>
<keyword evidence="3" id="KW-1185">Reference proteome</keyword>
<protein>
    <recommendedName>
        <fullName evidence="1">Enoyl reductase (ER) domain-containing protein</fullName>
    </recommendedName>
</protein>
<accession>A0A8J5UX44</accession>
<evidence type="ECO:0000313" key="3">
    <source>
        <dbReference type="Proteomes" id="UP000694255"/>
    </source>
</evidence>
<name>A0A8J5UX44_9ASCO</name>
<dbReference type="InterPro" id="IPR013154">
    <property type="entry name" value="ADH-like_N"/>
</dbReference>
<evidence type="ECO:0000313" key="2">
    <source>
        <dbReference type="EMBL" id="KAG7663470.1"/>
    </source>
</evidence>
<reference evidence="2 3" key="1">
    <citation type="journal article" date="2021" name="DNA Res.">
        <title>Genome analysis of Candida subhashii reveals its hybrid nature and dual mitochondrial genome conformations.</title>
        <authorList>
            <person name="Mixao V."/>
            <person name="Hegedusova E."/>
            <person name="Saus E."/>
            <person name="Pryszcz L.P."/>
            <person name="Cillingova A."/>
            <person name="Nosek J."/>
            <person name="Gabaldon T."/>
        </authorList>
    </citation>
    <scope>NUCLEOTIDE SEQUENCE [LARGE SCALE GENOMIC DNA]</scope>
    <source>
        <strain evidence="2 3">CBS 10753</strain>
    </source>
</reference>
<dbReference type="InterPro" id="IPR047122">
    <property type="entry name" value="Trans-enoyl_RdTase-like"/>
</dbReference>
<sequence>MKAAVISGSSEPNKLATIKDITLPPIKPHQLLIKAKAFAINPTDWKHILYGIGQVDNIIGTDVSGIVEEVGSDVNGFAVGDCVSSFIHGNTSHTEGAFGEYAIVNPLATIKYPKGLHSAEGQAKPAETITSFEGAASVTLGLVTVAISFSYYLNIDYNQDNNKDDFILIWGGSGASGVLAIQVAKVIYGLNVIATASSKNFKYLKSLGADYVIDYKDPGIVEKIKQIGNGRIKYALDTIAEKETFQQVYDATEGTPEVYLDNLLGLDGNSIETRPERNVHYGCTLAYNSLEKEVQIGPVKYIQTPELLNKYTEFWQGVLPLYIDQIYHSNLLILPRGLESVNRGLELSRQGKVSAEKVVFGI</sequence>
<dbReference type="GO" id="GO:0016651">
    <property type="term" value="F:oxidoreductase activity, acting on NAD(P)H"/>
    <property type="evidence" value="ECO:0007669"/>
    <property type="project" value="InterPro"/>
</dbReference>